<dbReference type="EMBL" id="VHIQ01000001">
    <property type="protein sequence ID" value="TPV35380.1"/>
    <property type="molecule type" value="Genomic_DNA"/>
</dbReference>
<name>A0A506PT32_9FLAO</name>
<evidence type="ECO:0000256" key="1">
    <source>
        <dbReference type="SAM" id="SignalP"/>
    </source>
</evidence>
<dbReference type="Proteomes" id="UP000317332">
    <property type="component" value="Unassembled WGS sequence"/>
</dbReference>
<proteinExistence type="predicted"/>
<dbReference type="OrthoDB" id="1363887at2"/>
<protein>
    <submittedName>
        <fullName evidence="2">Uncharacterized protein</fullName>
    </submittedName>
</protein>
<feature type="chain" id="PRO_5021273488" evidence="1">
    <location>
        <begin position="19"/>
        <end position="163"/>
    </location>
</feature>
<reference evidence="2 3" key="1">
    <citation type="submission" date="2019-06" db="EMBL/GenBank/DDBJ databases">
        <title>Flavobacteriaceae Paucihalobacterium erythroidium CWB-1, complete genome.</title>
        <authorList>
            <person name="Wu S."/>
        </authorList>
    </citation>
    <scope>NUCLEOTIDE SEQUENCE [LARGE SCALE GENOMIC DNA]</scope>
    <source>
        <strain evidence="2 3">CWB-1</strain>
    </source>
</reference>
<evidence type="ECO:0000313" key="3">
    <source>
        <dbReference type="Proteomes" id="UP000317332"/>
    </source>
</evidence>
<feature type="signal peptide" evidence="1">
    <location>
        <begin position="1"/>
        <end position="18"/>
    </location>
</feature>
<keyword evidence="1" id="KW-0732">Signal</keyword>
<accession>A0A506PT32</accession>
<comment type="caution">
    <text evidence="2">The sequence shown here is derived from an EMBL/GenBank/DDBJ whole genome shotgun (WGS) entry which is preliminary data.</text>
</comment>
<organism evidence="2 3">
    <name type="scientific">Paucihalobacter ruber</name>
    <dbReference type="NCBI Taxonomy" id="2567861"/>
    <lineage>
        <taxon>Bacteria</taxon>
        <taxon>Pseudomonadati</taxon>
        <taxon>Bacteroidota</taxon>
        <taxon>Flavobacteriia</taxon>
        <taxon>Flavobacteriales</taxon>
        <taxon>Flavobacteriaceae</taxon>
        <taxon>Paucihalobacter</taxon>
    </lineage>
</organism>
<dbReference type="AlphaFoldDB" id="A0A506PT32"/>
<gene>
    <name evidence="2" type="ORF">FJ651_00210</name>
</gene>
<sequence>MKTYLHLLIILVSLPIFNSCSNDDDSPTCTENEIASIEINNDLKQFQVYGWGIDLDNDGTGHTLGLWLMTGVLQPQQDTYAITIKLPYKQTGRNIIEEFIYFRVQNGTSSEIDVVARGTFESNVTVNTNSCFSATFSGSVILNGNEITIENGIVEHIYDDPFD</sequence>
<dbReference type="RefSeq" id="WP_140988389.1">
    <property type="nucleotide sequence ID" value="NZ_VHIQ01000001.1"/>
</dbReference>
<evidence type="ECO:0000313" key="2">
    <source>
        <dbReference type="EMBL" id="TPV35380.1"/>
    </source>
</evidence>
<keyword evidence="3" id="KW-1185">Reference proteome</keyword>